<dbReference type="PROSITE" id="PS50850">
    <property type="entry name" value="MFS"/>
    <property type="match status" value="1"/>
</dbReference>
<keyword evidence="7" id="KW-1185">Reference proteome</keyword>
<evidence type="ECO:0000313" key="7">
    <source>
        <dbReference type="Proteomes" id="UP000027195"/>
    </source>
</evidence>
<gene>
    <name evidence="6" type="ORF">BOTBODRAFT_385802</name>
</gene>
<evidence type="ECO:0000313" key="6">
    <source>
        <dbReference type="EMBL" id="KDQ20063.1"/>
    </source>
</evidence>
<dbReference type="InterPro" id="IPR020846">
    <property type="entry name" value="MFS_dom"/>
</dbReference>
<proteinExistence type="inferred from homology"/>
<dbReference type="AlphaFoldDB" id="A0A067MWC8"/>
<dbReference type="PANTHER" id="PTHR11360">
    <property type="entry name" value="MONOCARBOXYLATE TRANSPORTER"/>
    <property type="match status" value="1"/>
</dbReference>
<evidence type="ECO:0000256" key="4">
    <source>
        <dbReference type="SAM" id="Phobius"/>
    </source>
</evidence>
<sequence length="478" mass="51127">MENSRDIELQPPLPTDASGDATSGDIGLTHIILSSVDLHPSCTKPAEIHESAAERQNRGNAVALPPVDGGVQAWTFLGLAFVLESLTWGLIFSYGIFQDYYTHHPPFNKSSETAIAAVGTVSLALQYMGLVFIITILERWPYIRKGVMWAALALCCGSLIIASFATKVAHLIITQGILFGLGGAALYAAVLTLFSEWFVRRRSLAGSIMFGGSGLGGAIFPILLNALLERMSWRWTLRIWAFGIAVPGCIAVWFAKGRMPIVRNQPSQAKPISLSFFRAPLFITISTTLFIQAIGYFPVSLYMPSYATALGLPIIDGTLSLTVFNLASTTGQLIFGHLCDRTPYIRVMVISAVGSALSAYLIWGFAHSLSLVFLFVVIFGGLGGGFYAIGPAASTDIAGTEHSNSVIYGALCIIKGVAVVLGPIIATRLHNPHAPIIPGNTKDFGGYGFTTVTLFVGGMMIAASLGSILSMGVKRWNL</sequence>
<feature type="transmembrane region" description="Helical" evidence="4">
    <location>
        <begin position="347"/>
        <end position="366"/>
    </location>
</feature>
<accession>A0A067MWC8</accession>
<feature type="transmembrane region" description="Helical" evidence="4">
    <location>
        <begin position="114"/>
        <end position="134"/>
    </location>
</feature>
<dbReference type="InParanoid" id="A0A067MWC8"/>
<name>A0A067MWC8_BOTB1</name>
<feature type="transmembrane region" description="Helical" evidence="4">
    <location>
        <begin position="239"/>
        <end position="255"/>
    </location>
</feature>
<keyword evidence="4" id="KW-0472">Membrane</keyword>
<keyword evidence="4" id="KW-0812">Transmembrane</keyword>
<dbReference type="Gene3D" id="1.20.1250.20">
    <property type="entry name" value="MFS general substrate transporter like domains"/>
    <property type="match status" value="2"/>
</dbReference>
<dbReference type="PANTHER" id="PTHR11360:SF287">
    <property type="entry name" value="MFS MONOCARBOXYLATE TRANSPORTER"/>
    <property type="match status" value="1"/>
</dbReference>
<feature type="transmembrane region" description="Helical" evidence="4">
    <location>
        <begin position="73"/>
        <end position="94"/>
    </location>
</feature>
<dbReference type="OrthoDB" id="2213137at2759"/>
<evidence type="ECO:0000256" key="2">
    <source>
        <dbReference type="ARBA" id="ARBA00006727"/>
    </source>
</evidence>
<dbReference type="HOGENOM" id="CLU_001265_1_2_1"/>
<dbReference type="InterPro" id="IPR011701">
    <property type="entry name" value="MFS"/>
</dbReference>
<dbReference type="Proteomes" id="UP000027195">
    <property type="component" value="Unassembled WGS sequence"/>
</dbReference>
<feature type="transmembrane region" description="Helical" evidence="4">
    <location>
        <begin position="172"/>
        <end position="194"/>
    </location>
</feature>
<dbReference type="Pfam" id="PF07690">
    <property type="entry name" value="MFS_1"/>
    <property type="match status" value="2"/>
</dbReference>
<feature type="transmembrane region" description="Helical" evidence="4">
    <location>
        <begin position="372"/>
        <end position="393"/>
    </location>
</feature>
<feature type="transmembrane region" description="Helical" evidence="4">
    <location>
        <begin position="305"/>
        <end position="327"/>
    </location>
</feature>
<protein>
    <recommendedName>
        <fullName evidence="5">Major facilitator superfamily (MFS) profile domain-containing protein</fullName>
    </recommendedName>
</protein>
<evidence type="ECO:0000256" key="3">
    <source>
        <dbReference type="SAM" id="MobiDB-lite"/>
    </source>
</evidence>
<comment type="subcellular location">
    <subcellularLocation>
        <location evidence="1">Membrane</location>
        <topology evidence="1">Multi-pass membrane protein</topology>
    </subcellularLocation>
</comment>
<feature type="transmembrane region" description="Helical" evidence="4">
    <location>
        <begin position="146"/>
        <end position="166"/>
    </location>
</feature>
<feature type="transmembrane region" description="Helical" evidence="4">
    <location>
        <begin position="446"/>
        <end position="469"/>
    </location>
</feature>
<evidence type="ECO:0000259" key="5">
    <source>
        <dbReference type="PROSITE" id="PS50850"/>
    </source>
</evidence>
<feature type="domain" description="Major facilitator superfamily (MFS) profile" evidence="5">
    <location>
        <begin position="73"/>
        <end position="475"/>
    </location>
</feature>
<dbReference type="SUPFAM" id="SSF103473">
    <property type="entry name" value="MFS general substrate transporter"/>
    <property type="match status" value="1"/>
</dbReference>
<feature type="region of interest" description="Disordered" evidence="3">
    <location>
        <begin position="1"/>
        <end position="20"/>
    </location>
</feature>
<evidence type="ECO:0000256" key="1">
    <source>
        <dbReference type="ARBA" id="ARBA00004141"/>
    </source>
</evidence>
<comment type="similarity">
    <text evidence="2">Belongs to the major facilitator superfamily. Monocarboxylate porter (TC 2.A.1.13) family.</text>
</comment>
<dbReference type="GO" id="GO:0016020">
    <property type="term" value="C:membrane"/>
    <property type="evidence" value="ECO:0007669"/>
    <property type="project" value="UniProtKB-SubCell"/>
</dbReference>
<feature type="transmembrane region" description="Helical" evidence="4">
    <location>
        <begin position="405"/>
        <end position="426"/>
    </location>
</feature>
<dbReference type="InterPro" id="IPR050327">
    <property type="entry name" value="Proton-linked_MCT"/>
</dbReference>
<reference evidence="7" key="1">
    <citation type="journal article" date="2014" name="Proc. Natl. Acad. Sci. U.S.A.">
        <title>Extensive sampling of basidiomycete genomes demonstrates inadequacy of the white-rot/brown-rot paradigm for wood decay fungi.</title>
        <authorList>
            <person name="Riley R."/>
            <person name="Salamov A.A."/>
            <person name="Brown D.W."/>
            <person name="Nagy L.G."/>
            <person name="Floudas D."/>
            <person name="Held B.W."/>
            <person name="Levasseur A."/>
            <person name="Lombard V."/>
            <person name="Morin E."/>
            <person name="Otillar R."/>
            <person name="Lindquist E.A."/>
            <person name="Sun H."/>
            <person name="LaButti K.M."/>
            <person name="Schmutz J."/>
            <person name="Jabbour D."/>
            <person name="Luo H."/>
            <person name="Baker S.E."/>
            <person name="Pisabarro A.G."/>
            <person name="Walton J.D."/>
            <person name="Blanchette R.A."/>
            <person name="Henrissat B."/>
            <person name="Martin F."/>
            <person name="Cullen D."/>
            <person name="Hibbett D.S."/>
            <person name="Grigoriev I.V."/>
        </authorList>
    </citation>
    <scope>NUCLEOTIDE SEQUENCE [LARGE SCALE GENOMIC DNA]</scope>
    <source>
        <strain evidence="7">FD-172 SS1</strain>
    </source>
</reference>
<feature type="transmembrane region" description="Helical" evidence="4">
    <location>
        <begin position="206"/>
        <end position="227"/>
    </location>
</feature>
<dbReference type="EMBL" id="KL198018">
    <property type="protein sequence ID" value="KDQ20063.1"/>
    <property type="molecule type" value="Genomic_DNA"/>
</dbReference>
<organism evidence="6 7">
    <name type="scientific">Botryobasidium botryosum (strain FD-172 SS1)</name>
    <dbReference type="NCBI Taxonomy" id="930990"/>
    <lineage>
        <taxon>Eukaryota</taxon>
        <taxon>Fungi</taxon>
        <taxon>Dikarya</taxon>
        <taxon>Basidiomycota</taxon>
        <taxon>Agaricomycotina</taxon>
        <taxon>Agaricomycetes</taxon>
        <taxon>Cantharellales</taxon>
        <taxon>Botryobasidiaceae</taxon>
        <taxon>Botryobasidium</taxon>
    </lineage>
</organism>
<dbReference type="InterPro" id="IPR036259">
    <property type="entry name" value="MFS_trans_sf"/>
</dbReference>
<dbReference type="GO" id="GO:0022857">
    <property type="term" value="F:transmembrane transporter activity"/>
    <property type="evidence" value="ECO:0007669"/>
    <property type="project" value="InterPro"/>
</dbReference>
<feature type="transmembrane region" description="Helical" evidence="4">
    <location>
        <begin position="276"/>
        <end position="299"/>
    </location>
</feature>
<keyword evidence="4" id="KW-1133">Transmembrane helix</keyword>